<organism evidence="6 7">
    <name type="scientific">Angiostrongylus cantonensis</name>
    <name type="common">Rat lungworm</name>
    <dbReference type="NCBI Taxonomy" id="6313"/>
    <lineage>
        <taxon>Eukaryota</taxon>
        <taxon>Metazoa</taxon>
        <taxon>Ecdysozoa</taxon>
        <taxon>Nematoda</taxon>
        <taxon>Chromadorea</taxon>
        <taxon>Rhabditida</taxon>
        <taxon>Rhabditina</taxon>
        <taxon>Rhabditomorpha</taxon>
        <taxon>Strongyloidea</taxon>
        <taxon>Metastrongylidae</taxon>
        <taxon>Angiostrongylus</taxon>
    </lineage>
</organism>
<feature type="region of interest" description="Disordered" evidence="3">
    <location>
        <begin position="425"/>
        <end position="450"/>
    </location>
</feature>
<evidence type="ECO:0000313" key="6">
    <source>
        <dbReference type="Proteomes" id="UP000035642"/>
    </source>
</evidence>
<dbReference type="InterPro" id="IPR001507">
    <property type="entry name" value="ZP_dom"/>
</dbReference>
<dbReference type="AlphaFoldDB" id="A0A158PAG5"/>
<reference evidence="7" key="2">
    <citation type="submission" date="2016-04" db="UniProtKB">
        <authorList>
            <consortium name="WormBaseParasite"/>
        </authorList>
    </citation>
    <scope>IDENTIFICATION</scope>
</reference>
<protein>
    <submittedName>
        <fullName evidence="7">ZP domain-containing protein</fullName>
    </submittedName>
</protein>
<keyword evidence="6" id="KW-1185">Reference proteome</keyword>
<dbReference type="PROSITE" id="PS51034">
    <property type="entry name" value="ZP_2"/>
    <property type="match status" value="1"/>
</dbReference>
<dbReference type="Pfam" id="PF25057">
    <property type="entry name" value="CUT_N"/>
    <property type="match status" value="1"/>
</dbReference>
<evidence type="ECO:0000256" key="1">
    <source>
        <dbReference type="ARBA" id="ARBA00022460"/>
    </source>
</evidence>
<dbReference type="InterPro" id="IPR056953">
    <property type="entry name" value="CUT_N"/>
</dbReference>
<keyword evidence="2" id="KW-0732">Signal</keyword>
<sequence length="862" mass="96876">MKGVRVFRTKPKIAEEARDFHFIPVFATGFPTPISNKFLPFYNEQQHPKPPVYPPLSGFSPLGNVRQQVYVPLNAQPYWQGGGPIPPRGAYAPKSFTQKIPMMPAVKPENFHGMIPMQPSVSPEMFEAVHEHGHFTRPVPPQHTQEWVNPSTTISQDFFSSYTSDMPTIFVSQSNPFIMPNTSLPRPMSTKTETSPSLERYLETLNLEDITSSSFISQGTTTSDLATTLATTFKPVITLYNNTLPKLSTVSESAQEHLESVPKEDRSDTTFVDPNSFYIKNEKSFYFPRPALSQVYQPPGHLPQDFTQHIDVNFLKPNRTCVGPICGVDTDKGDAARLGYIPPPPKLISEFPVPPTSTEYYSNEFIPGYARSEIQQPLYPDEVKIVEPYHPEIPKGPHVFVPPQNFPSPPLPSQVPPAQMTLETDTTRTSAPNTLPRFESTSTFTESVPETTTKWPKLSFTYTQPPMLSTQETYPQQPAAYATVPPLRTTTTREQPVVMSFPYPSPTPEAPLSTLTEMPTTVSQLPTTSVGSTITMPKTEIMNRIIGKVRVVCKEDGIEFSANTLFPFTGQIFANNRRRVPNCSHNIVNTVAPKVFLPFLECGVKNTGDQRDSRAQYHMQVVMVIQQPDGTSTVQSFMAQCVQQKIHYDKQTLPRRIEEALEELRLVPTKLEQKAPLPQIVIDEHNQLGPEVTEVDIGMPLAVQWRLLPESDSYGFHVKNCFVKDDIINVEHKMIDELGCSTDLTIFAHPHYDTYHDTASSHLWAFKPPFCPDLITSPPNSILYDAEGAFLKRRRQVRREFTQSVRAALCTGPACDPQPLQFNKRCFDLHWVAASTGLSFASLVFAIIIHIAVRLKVSQKQR</sequence>
<dbReference type="GO" id="GO:0042302">
    <property type="term" value="F:structural constituent of cuticle"/>
    <property type="evidence" value="ECO:0007669"/>
    <property type="project" value="UniProtKB-KW"/>
</dbReference>
<reference evidence="6" key="1">
    <citation type="submission" date="2012-09" db="EMBL/GenBank/DDBJ databases">
        <authorList>
            <person name="Martin A.A."/>
        </authorList>
    </citation>
    <scope>NUCLEOTIDE SEQUENCE</scope>
</reference>
<feature type="domain" description="ZP" evidence="5">
    <location>
        <begin position="552"/>
        <end position="817"/>
    </location>
</feature>
<keyword evidence="4" id="KW-0812">Transmembrane</keyword>
<name>A0A158PAG5_ANGCA</name>
<dbReference type="SMART" id="SM00241">
    <property type="entry name" value="ZP"/>
    <property type="match status" value="1"/>
</dbReference>
<keyword evidence="4" id="KW-1133">Transmembrane helix</keyword>
<evidence type="ECO:0000256" key="3">
    <source>
        <dbReference type="SAM" id="MobiDB-lite"/>
    </source>
</evidence>
<dbReference type="InterPro" id="IPR051962">
    <property type="entry name" value="Cuticlin"/>
</dbReference>
<dbReference type="WBParaSite" id="ACAC_0000946101-mRNA-1">
    <property type="protein sequence ID" value="ACAC_0000946101-mRNA-1"/>
    <property type="gene ID" value="ACAC_0000946101"/>
</dbReference>
<evidence type="ECO:0000259" key="5">
    <source>
        <dbReference type="PROSITE" id="PS51034"/>
    </source>
</evidence>
<keyword evidence="1" id="KW-0193">Cuticle</keyword>
<evidence type="ECO:0000256" key="2">
    <source>
        <dbReference type="ARBA" id="ARBA00022729"/>
    </source>
</evidence>
<evidence type="ECO:0000256" key="4">
    <source>
        <dbReference type="SAM" id="Phobius"/>
    </source>
</evidence>
<dbReference type="PANTHER" id="PTHR22907">
    <property type="entry name" value="GH04558P"/>
    <property type="match status" value="1"/>
</dbReference>
<dbReference type="PANTHER" id="PTHR22907:SF46">
    <property type="entry name" value="ZP DOMAIN-CONTAINING PROTEIN"/>
    <property type="match status" value="1"/>
</dbReference>
<dbReference type="STRING" id="6313.A0A158PAG5"/>
<feature type="transmembrane region" description="Helical" evidence="4">
    <location>
        <begin position="829"/>
        <end position="853"/>
    </location>
</feature>
<accession>A0A158PAG5</accession>
<dbReference type="Proteomes" id="UP000035642">
    <property type="component" value="Unassembled WGS sequence"/>
</dbReference>
<proteinExistence type="predicted"/>
<keyword evidence="4" id="KW-0472">Membrane</keyword>
<evidence type="ECO:0000313" key="7">
    <source>
        <dbReference type="WBParaSite" id="ACAC_0000946101-mRNA-1"/>
    </source>
</evidence>